<accession>A0AAV0EVX4</accession>
<reference evidence="1" key="1">
    <citation type="submission" date="2022-07" db="EMBL/GenBank/DDBJ databases">
        <authorList>
            <person name="Macas J."/>
            <person name="Novak P."/>
            <person name="Neumann P."/>
        </authorList>
    </citation>
    <scope>NUCLEOTIDE SEQUENCE</scope>
</reference>
<dbReference type="AlphaFoldDB" id="A0AAV0EVX4"/>
<protein>
    <submittedName>
        <fullName evidence="1">Uncharacterized protein</fullName>
    </submittedName>
</protein>
<evidence type="ECO:0000313" key="2">
    <source>
        <dbReference type="Proteomes" id="UP001152523"/>
    </source>
</evidence>
<organism evidence="1 2">
    <name type="scientific">Cuscuta epithymum</name>
    <dbReference type="NCBI Taxonomy" id="186058"/>
    <lineage>
        <taxon>Eukaryota</taxon>
        <taxon>Viridiplantae</taxon>
        <taxon>Streptophyta</taxon>
        <taxon>Embryophyta</taxon>
        <taxon>Tracheophyta</taxon>
        <taxon>Spermatophyta</taxon>
        <taxon>Magnoliopsida</taxon>
        <taxon>eudicotyledons</taxon>
        <taxon>Gunneridae</taxon>
        <taxon>Pentapetalae</taxon>
        <taxon>asterids</taxon>
        <taxon>lamiids</taxon>
        <taxon>Solanales</taxon>
        <taxon>Convolvulaceae</taxon>
        <taxon>Cuscuteae</taxon>
        <taxon>Cuscuta</taxon>
        <taxon>Cuscuta subgen. Cuscuta</taxon>
    </lineage>
</organism>
<keyword evidence="2" id="KW-1185">Reference proteome</keyword>
<name>A0AAV0EVX4_9ASTE</name>
<gene>
    <name evidence="1" type="ORF">CEPIT_LOCUS28250</name>
</gene>
<comment type="caution">
    <text evidence="1">The sequence shown here is derived from an EMBL/GenBank/DDBJ whole genome shotgun (WGS) entry which is preliminary data.</text>
</comment>
<evidence type="ECO:0000313" key="1">
    <source>
        <dbReference type="EMBL" id="CAH9127352.1"/>
    </source>
</evidence>
<proteinExistence type="predicted"/>
<dbReference type="Proteomes" id="UP001152523">
    <property type="component" value="Unassembled WGS sequence"/>
</dbReference>
<sequence>MLVFRIENSMPKRRGNINQFLKTSKQLLRTSSKGVFICTNLASLICVALLLTKCGYAGNLMNTNYKVGILHDSDQFIVSEISHLATNFKFTFSPTSHEGSIKWLWLMIL</sequence>
<dbReference type="EMBL" id="CAMAPF010000947">
    <property type="protein sequence ID" value="CAH9127352.1"/>
    <property type="molecule type" value="Genomic_DNA"/>
</dbReference>